<dbReference type="EMBL" id="JAHDYR010000061">
    <property type="protein sequence ID" value="KAG9391286.1"/>
    <property type="molecule type" value="Genomic_DNA"/>
</dbReference>
<reference evidence="2" key="1">
    <citation type="submission" date="2021-05" db="EMBL/GenBank/DDBJ databases">
        <title>A free-living protist that lacks canonical eukaryotic 1 DNA replication and segregation systems.</title>
        <authorList>
            <person name="Salas-Leiva D.E."/>
            <person name="Tromer E.C."/>
            <person name="Curtis B.A."/>
            <person name="Jerlstrom-Hultqvist J."/>
            <person name="Kolisko M."/>
            <person name="Yi Z."/>
            <person name="Salas-Leiva J.S."/>
            <person name="Gallot-Lavallee L."/>
            <person name="Kops G.J.P.L."/>
            <person name="Archibald J.M."/>
            <person name="Simpson A.G.B."/>
            <person name="Roger A.J."/>
        </authorList>
    </citation>
    <scope>NUCLEOTIDE SEQUENCE</scope>
    <source>
        <strain evidence="2">BICM</strain>
    </source>
</reference>
<evidence type="ECO:0000313" key="3">
    <source>
        <dbReference type="Proteomes" id="UP000717585"/>
    </source>
</evidence>
<dbReference type="Proteomes" id="UP000717585">
    <property type="component" value="Unassembled WGS sequence"/>
</dbReference>
<dbReference type="AlphaFoldDB" id="A0A8J6E043"/>
<name>A0A8J6E043_9EUKA</name>
<organism evidence="2 3">
    <name type="scientific">Carpediemonas membranifera</name>
    <dbReference type="NCBI Taxonomy" id="201153"/>
    <lineage>
        <taxon>Eukaryota</taxon>
        <taxon>Metamonada</taxon>
        <taxon>Carpediemonas-like organisms</taxon>
        <taxon>Carpediemonas</taxon>
    </lineage>
</organism>
<accession>A0A8J6E043</accession>
<evidence type="ECO:0000256" key="1">
    <source>
        <dbReference type="SAM" id="MobiDB-lite"/>
    </source>
</evidence>
<evidence type="ECO:0000313" key="2">
    <source>
        <dbReference type="EMBL" id="KAG9391286.1"/>
    </source>
</evidence>
<keyword evidence="3" id="KW-1185">Reference proteome</keyword>
<sequence length="313" mass="34807">MSTGNKDSAAYAGMMLETLLRMVPVLKEIIAASGKINNSDDPSVLLCAVRSCRKDLDRINQRYITTLQRFRNEACHGSASFGGESFMDFLSAVEGVTRRVTTRTGPDKAFTDFVDDIRREVNGGAPRVRVQPTRTDAPRQRPEESYTYGRAPVRTMPPRPYLYKLVTSRQVTQEKTVSSDGQTQTKVPVGSDHQTQTEVRDLEEASTQTIHARPVLSRQTVDTAMCDLLRQILKTPQKPPAVLTGSCIVCGESVAHTHWACTRGGTETPKYTCRELVAQATAEAVTKGTKKPRKTRKVYLTRTAVTWLHSQME</sequence>
<protein>
    <submittedName>
        <fullName evidence="2">Uncharacterized protein</fullName>
    </submittedName>
</protein>
<proteinExistence type="predicted"/>
<gene>
    <name evidence="2" type="ORF">J8273_7654</name>
</gene>
<feature type="compositionally biased region" description="Polar residues" evidence="1">
    <location>
        <begin position="173"/>
        <end position="197"/>
    </location>
</feature>
<comment type="caution">
    <text evidence="2">The sequence shown here is derived from an EMBL/GenBank/DDBJ whole genome shotgun (WGS) entry which is preliminary data.</text>
</comment>
<feature type="region of interest" description="Disordered" evidence="1">
    <location>
        <begin position="173"/>
        <end position="198"/>
    </location>
</feature>